<gene>
    <name evidence="11" type="ORF">O181_065703</name>
</gene>
<dbReference type="AlphaFoldDB" id="A0A9Q3EVT8"/>
<dbReference type="SUPFAM" id="SSF48264">
    <property type="entry name" value="Cytochrome P450"/>
    <property type="match status" value="1"/>
</dbReference>
<dbReference type="CDD" id="cd11061">
    <property type="entry name" value="CYP67-like"/>
    <property type="match status" value="1"/>
</dbReference>
<evidence type="ECO:0000256" key="6">
    <source>
        <dbReference type="ARBA" id="ARBA00023004"/>
    </source>
</evidence>
<evidence type="ECO:0000313" key="11">
    <source>
        <dbReference type="EMBL" id="MBW0525988.1"/>
    </source>
</evidence>
<name>A0A9Q3EVT8_9BASI</name>
<evidence type="ECO:0000256" key="2">
    <source>
        <dbReference type="ARBA" id="ARBA00010617"/>
    </source>
</evidence>
<evidence type="ECO:0000256" key="4">
    <source>
        <dbReference type="ARBA" id="ARBA00022723"/>
    </source>
</evidence>
<feature type="transmembrane region" description="Helical" evidence="10">
    <location>
        <begin position="49"/>
        <end position="71"/>
    </location>
</feature>
<evidence type="ECO:0008006" key="13">
    <source>
        <dbReference type="Google" id="ProtNLM"/>
    </source>
</evidence>
<keyword evidence="10" id="KW-0812">Transmembrane</keyword>
<dbReference type="PRINTS" id="PR00385">
    <property type="entry name" value="P450"/>
</dbReference>
<keyword evidence="12" id="KW-1185">Reference proteome</keyword>
<organism evidence="11 12">
    <name type="scientific">Austropuccinia psidii MF-1</name>
    <dbReference type="NCBI Taxonomy" id="1389203"/>
    <lineage>
        <taxon>Eukaryota</taxon>
        <taxon>Fungi</taxon>
        <taxon>Dikarya</taxon>
        <taxon>Basidiomycota</taxon>
        <taxon>Pucciniomycotina</taxon>
        <taxon>Pucciniomycetes</taxon>
        <taxon>Pucciniales</taxon>
        <taxon>Sphaerophragmiaceae</taxon>
        <taxon>Austropuccinia</taxon>
    </lineage>
</organism>
<dbReference type="Pfam" id="PF00067">
    <property type="entry name" value="p450"/>
    <property type="match status" value="1"/>
</dbReference>
<comment type="caution">
    <text evidence="11">The sequence shown here is derived from an EMBL/GenBank/DDBJ whole genome shotgun (WGS) entry which is preliminary data.</text>
</comment>
<keyword evidence="10" id="KW-0472">Membrane</keyword>
<dbReference type="InterPro" id="IPR002401">
    <property type="entry name" value="Cyt_P450_E_grp-I"/>
</dbReference>
<dbReference type="PROSITE" id="PS00086">
    <property type="entry name" value="CYTOCHROME_P450"/>
    <property type="match status" value="1"/>
</dbReference>
<dbReference type="GO" id="GO:0016705">
    <property type="term" value="F:oxidoreductase activity, acting on paired donors, with incorporation or reduction of molecular oxygen"/>
    <property type="evidence" value="ECO:0007669"/>
    <property type="project" value="InterPro"/>
</dbReference>
<dbReference type="OrthoDB" id="1470350at2759"/>
<dbReference type="GO" id="GO:0005506">
    <property type="term" value="F:iron ion binding"/>
    <property type="evidence" value="ECO:0007669"/>
    <property type="project" value="InterPro"/>
</dbReference>
<dbReference type="GO" id="GO:0020037">
    <property type="term" value="F:heme binding"/>
    <property type="evidence" value="ECO:0007669"/>
    <property type="project" value="InterPro"/>
</dbReference>
<keyword evidence="5 9" id="KW-0560">Oxidoreductase</keyword>
<keyword evidence="7 9" id="KW-0503">Monooxygenase</keyword>
<evidence type="ECO:0000256" key="1">
    <source>
        <dbReference type="ARBA" id="ARBA00001971"/>
    </source>
</evidence>
<dbReference type="Gene3D" id="1.10.630.10">
    <property type="entry name" value="Cytochrome P450"/>
    <property type="match status" value="1"/>
</dbReference>
<feature type="binding site" description="axial binding residue" evidence="8">
    <location>
        <position position="501"/>
    </location>
    <ligand>
        <name>heme</name>
        <dbReference type="ChEBI" id="CHEBI:30413"/>
    </ligand>
    <ligandPart>
        <name>Fe</name>
        <dbReference type="ChEBI" id="CHEBI:18248"/>
    </ligandPart>
</feature>
<accession>A0A9Q3EVT8</accession>
<sequence>MTPQCSFGIRRFPLAFSFAHQNFKPSVRSNLSGKMIALVIFDLICSHHFIALISSILLLLVLRFYIFVYFIDSFRLRRLPGPFLAKFSRLWLAYISRRGRRYQSIHQAHLKYGKIIRIAPNEISIADPDATPIVLGHGTRTTKSDFYDAFVSVRRGLFNTRDRSEHARKRKIVSGTFSQRNVLEFEPLIASIIQTFIKKWDQLSISPTFQRETLINSWKSIDCLPWLNFLAFDIIGDLAFGEPFGMVERAADVTPVERDGKVIYLSAIDILNSRGEYSMTLGCLPPFVRPYVAYFDPWFSRGRENVKNLTGIARNQVNKRLAQPNSSRKDLLARLQEGTDANGNPMGVEELTAEALTQLIAGSDTTSNSSCAILWWIVKHPNVHQKLLKELDEKLGGMNHSGVVSYNDSKDLVYLNACINEGLRRHSTSSIGLPRVMPKTVDFKGHLLIEGVICSIPTYEIHHDPEIWGDPWVFRPERWLEPDAKKYEAAFLPFSHGPRACVGRNLAIMQLQIIISTLIKRYDFRLKKPDQAELNTREGFLRKPVDCWIEFKIRSMS</sequence>
<dbReference type="Proteomes" id="UP000765509">
    <property type="component" value="Unassembled WGS sequence"/>
</dbReference>
<dbReference type="InterPro" id="IPR050121">
    <property type="entry name" value="Cytochrome_P450_monoxygenase"/>
</dbReference>
<evidence type="ECO:0000256" key="3">
    <source>
        <dbReference type="ARBA" id="ARBA00022617"/>
    </source>
</evidence>
<dbReference type="PANTHER" id="PTHR24305:SF29">
    <property type="entry name" value="BENZOATE-PARA-HYDROXYLASE"/>
    <property type="match status" value="1"/>
</dbReference>
<keyword evidence="4 8" id="KW-0479">Metal-binding</keyword>
<keyword evidence="10" id="KW-1133">Transmembrane helix</keyword>
<keyword evidence="6 8" id="KW-0408">Iron</keyword>
<evidence type="ECO:0000256" key="8">
    <source>
        <dbReference type="PIRSR" id="PIRSR602401-1"/>
    </source>
</evidence>
<dbReference type="GO" id="GO:0004497">
    <property type="term" value="F:monooxygenase activity"/>
    <property type="evidence" value="ECO:0007669"/>
    <property type="project" value="UniProtKB-KW"/>
</dbReference>
<dbReference type="PANTHER" id="PTHR24305">
    <property type="entry name" value="CYTOCHROME P450"/>
    <property type="match status" value="1"/>
</dbReference>
<dbReference type="PRINTS" id="PR00463">
    <property type="entry name" value="EP450I"/>
</dbReference>
<dbReference type="InterPro" id="IPR001128">
    <property type="entry name" value="Cyt_P450"/>
</dbReference>
<evidence type="ECO:0000313" key="12">
    <source>
        <dbReference type="Proteomes" id="UP000765509"/>
    </source>
</evidence>
<dbReference type="InterPro" id="IPR036396">
    <property type="entry name" value="Cyt_P450_sf"/>
</dbReference>
<keyword evidence="3 8" id="KW-0349">Heme</keyword>
<evidence type="ECO:0000256" key="7">
    <source>
        <dbReference type="ARBA" id="ARBA00023033"/>
    </source>
</evidence>
<dbReference type="EMBL" id="AVOT02032241">
    <property type="protein sequence ID" value="MBW0525988.1"/>
    <property type="molecule type" value="Genomic_DNA"/>
</dbReference>
<reference evidence="11" key="1">
    <citation type="submission" date="2021-03" db="EMBL/GenBank/DDBJ databases">
        <title>Draft genome sequence of rust myrtle Austropuccinia psidii MF-1, a brazilian biotype.</title>
        <authorList>
            <person name="Quecine M.C."/>
            <person name="Pachon D.M.R."/>
            <person name="Bonatelli M.L."/>
            <person name="Correr F.H."/>
            <person name="Franceschini L.M."/>
            <person name="Leite T.F."/>
            <person name="Margarido G.R.A."/>
            <person name="Almeida C.A."/>
            <person name="Ferrarezi J.A."/>
            <person name="Labate C.A."/>
        </authorList>
    </citation>
    <scope>NUCLEOTIDE SEQUENCE</scope>
    <source>
        <strain evidence="11">MF-1</strain>
    </source>
</reference>
<dbReference type="InterPro" id="IPR017972">
    <property type="entry name" value="Cyt_P450_CS"/>
</dbReference>
<evidence type="ECO:0000256" key="5">
    <source>
        <dbReference type="ARBA" id="ARBA00023002"/>
    </source>
</evidence>
<proteinExistence type="inferred from homology"/>
<evidence type="ECO:0000256" key="9">
    <source>
        <dbReference type="RuleBase" id="RU000461"/>
    </source>
</evidence>
<comment type="cofactor">
    <cofactor evidence="1 8">
        <name>heme</name>
        <dbReference type="ChEBI" id="CHEBI:30413"/>
    </cofactor>
</comment>
<evidence type="ECO:0000256" key="10">
    <source>
        <dbReference type="SAM" id="Phobius"/>
    </source>
</evidence>
<protein>
    <recommendedName>
        <fullName evidence="13">Benzoate 4-monooxygenase cytochrome P450</fullName>
    </recommendedName>
</protein>
<comment type="similarity">
    <text evidence="2 9">Belongs to the cytochrome P450 family.</text>
</comment>